<dbReference type="Proteomes" id="UP000547528">
    <property type="component" value="Unassembled WGS sequence"/>
</dbReference>
<dbReference type="PANTHER" id="PTHR35271:SF1">
    <property type="entry name" value="ABC TRANSPORTER, SUBSTRATE-BINDING LIPOPROTEIN"/>
    <property type="match status" value="1"/>
</dbReference>
<dbReference type="SUPFAM" id="SSF53822">
    <property type="entry name" value="Periplasmic binding protein-like I"/>
    <property type="match status" value="1"/>
</dbReference>
<dbReference type="Gene3D" id="3.40.50.2300">
    <property type="match status" value="2"/>
</dbReference>
<dbReference type="InterPro" id="IPR028082">
    <property type="entry name" value="Peripla_BP_I"/>
</dbReference>
<reference evidence="3 4" key="1">
    <citation type="submission" date="2020-08" db="EMBL/GenBank/DDBJ databases">
        <title>Sequencing the genomes of 1000 actinobacteria strains.</title>
        <authorList>
            <person name="Klenk H.-P."/>
        </authorList>
    </citation>
    <scope>NUCLEOTIDE SEQUENCE [LARGE SCALE GENOMIC DNA]</scope>
    <source>
        <strain evidence="3 4">DSM 28238</strain>
    </source>
</reference>
<name>A0A7W5TSL2_9MICC</name>
<feature type="chain" id="PRO_5039422562" evidence="2">
    <location>
        <begin position="30"/>
        <end position="358"/>
    </location>
</feature>
<protein>
    <submittedName>
        <fullName evidence="3">Putative ABC transport system substrate-binding protein</fullName>
    </submittedName>
</protein>
<dbReference type="EMBL" id="JACIBT010000004">
    <property type="protein sequence ID" value="MBB3667887.1"/>
    <property type="molecule type" value="Genomic_DNA"/>
</dbReference>
<sequence>MFRRASSARLTAGVAAAALLLTACGNGNGDGDANGGSGDNGDNGEAAESYSIGVTQLVNHPALDSSAEGFKEAFEEAGIEVEWDEQNAQGEQETASNIAGTFASGDYDLIHAIATPTAQAAAQQITEDPVVFSAVTDPEDAGLVDSWDEPGGNLTGASDMNPVAEQLELLQEIVPDLETVGVVYSSGEANSQVQVELLNEAADELGLEVEEATISASAEVQQGVESLSADAIYVPTDNAVVSALEAVIQYGQANEVPILAAEADSVIRGAVATYGIDYHQLGVQAGEMAIRILQDGEDPASMAVETLSELELTVNPDAAEAMGIEIPQEVMDRADVVVGEDVDAEDPAEAGDEGDDDE</sequence>
<evidence type="ECO:0000313" key="3">
    <source>
        <dbReference type="EMBL" id="MBB3667887.1"/>
    </source>
</evidence>
<evidence type="ECO:0000256" key="1">
    <source>
        <dbReference type="SAM" id="MobiDB-lite"/>
    </source>
</evidence>
<dbReference type="Pfam" id="PF04392">
    <property type="entry name" value="ABC_sub_bind"/>
    <property type="match status" value="1"/>
</dbReference>
<evidence type="ECO:0000313" key="4">
    <source>
        <dbReference type="Proteomes" id="UP000547528"/>
    </source>
</evidence>
<keyword evidence="4" id="KW-1185">Reference proteome</keyword>
<proteinExistence type="predicted"/>
<feature type="region of interest" description="Disordered" evidence="1">
    <location>
        <begin position="339"/>
        <end position="358"/>
    </location>
</feature>
<dbReference type="PROSITE" id="PS51257">
    <property type="entry name" value="PROKAR_LIPOPROTEIN"/>
    <property type="match status" value="1"/>
</dbReference>
<dbReference type="PANTHER" id="PTHR35271">
    <property type="entry name" value="ABC TRANSPORTER, SUBSTRATE-BINDING LIPOPROTEIN-RELATED"/>
    <property type="match status" value="1"/>
</dbReference>
<accession>A0A7W5TSL2</accession>
<feature type="signal peptide" evidence="2">
    <location>
        <begin position="1"/>
        <end position="29"/>
    </location>
</feature>
<dbReference type="CDD" id="cd06325">
    <property type="entry name" value="PBP1_ABC_unchar_transporter"/>
    <property type="match status" value="1"/>
</dbReference>
<organism evidence="3 4">
    <name type="scientific">Garicola koreensis</name>
    <dbReference type="NCBI Taxonomy" id="1262554"/>
    <lineage>
        <taxon>Bacteria</taxon>
        <taxon>Bacillati</taxon>
        <taxon>Actinomycetota</taxon>
        <taxon>Actinomycetes</taxon>
        <taxon>Micrococcales</taxon>
        <taxon>Micrococcaceae</taxon>
        <taxon>Garicola</taxon>
    </lineage>
</organism>
<dbReference type="RefSeq" id="WP_221206213.1">
    <property type="nucleotide sequence ID" value="NZ_BAABKR010000016.1"/>
</dbReference>
<dbReference type="InterPro" id="IPR007487">
    <property type="entry name" value="ABC_transpt-TYRBP-like"/>
</dbReference>
<gene>
    <name evidence="3" type="ORF">FHX47_001509</name>
</gene>
<keyword evidence="2" id="KW-0732">Signal</keyword>
<dbReference type="AlphaFoldDB" id="A0A7W5TSL2"/>
<comment type="caution">
    <text evidence="3">The sequence shown here is derived from an EMBL/GenBank/DDBJ whole genome shotgun (WGS) entry which is preliminary data.</text>
</comment>
<evidence type="ECO:0000256" key="2">
    <source>
        <dbReference type="SAM" id="SignalP"/>
    </source>
</evidence>